<feature type="transmembrane region" description="Helical" evidence="6">
    <location>
        <begin position="142"/>
        <end position="162"/>
    </location>
</feature>
<evidence type="ECO:0000256" key="4">
    <source>
        <dbReference type="ARBA" id="ARBA00023172"/>
    </source>
</evidence>
<dbReference type="Proteomes" id="UP000500953">
    <property type="component" value="Chromosome"/>
</dbReference>
<gene>
    <name evidence="7" type="primary">rmuC</name>
    <name evidence="7" type="ORF">F6W96_09505</name>
</gene>
<dbReference type="AlphaFoldDB" id="A0A6G9YYU2"/>
<evidence type="ECO:0000256" key="5">
    <source>
        <dbReference type="SAM" id="Coils"/>
    </source>
</evidence>
<keyword evidence="6" id="KW-0472">Membrane</keyword>
<keyword evidence="4" id="KW-0233">DNA recombination</keyword>
<keyword evidence="3 5" id="KW-0175">Coiled coil</keyword>
<feature type="coiled-coil region" evidence="5">
    <location>
        <begin position="282"/>
        <end position="333"/>
    </location>
</feature>
<evidence type="ECO:0000256" key="2">
    <source>
        <dbReference type="ARBA" id="ARBA00009840"/>
    </source>
</evidence>
<dbReference type="GO" id="GO:0006310">
    <property type="term" value="P:DNA recombination"/>
    <property type="evidence" value="ECO:0007669"/>
    <property type="project" value="UniProtKB-KW"/>
</dbReference>
<keyword evidence="6" id="KW-1133">Transmembrane helix</keyword>
<sequence>MHADPMRSAATCTYVHRARSPDSAFRSGFRTPVHGAACATRATKSANSAWFQAVWWIRSPSPFILRSVFSAYRMISNRQMDRNKLTDIPGYQAIDRRMVHHGLIVRATGDSRYGGTAKPLDSESSTTLIEHLPGRIRMTGSVITALVIGSALLFGVVGYMTARSRAIARLGEHATAQRVAEEQSREARGQADNLRAERDRAFEHAERLESANGELTAERRGLDEQLGRLTAVLDAVRSELQNKEVDVQRVRAELGTDRTERTEIEREFRTAEQQVSALRAGETKLVEQIRSLETRLTELTTQNQELKERAAALEAARKQIDRTNDENLRLQKEAINELGAKLLKQSQHKLVAAAEAKLAEVNRPVQEGLALMGKHLKEFEVARTSTDATLRQEIRGLAKESIRSREQTRSLVEALKRPQTRGRWGEVQLKRVVELAGMVEHCDFAEQVHIPGEDEADRPDMVVKLPEGKHAVVDSKVSLKAFIAAAEAPDETAAGKLWADHARQLRKHVDALAGKEYFRKVAGSPEFVIMFVPGESILQSALEHDPTLLEYAAAKLVLITTPVSLIATLRTVAFGWKQEALRENFRWVLEIGTEIYERLSVMGGHVEKLGNALDRTMRAYNDTVGSLEGRVMVTARRFKELKLAEKSLPQLQPKDRRARPLGSAELIESAAAARTVRAVPERGDMESA</sequence>
<keyword evidence="6" id="KW-0812">Transmembrane</keyword>
<evidence type="ECO:0000256" key="6">
    <source>
        <dbReference type="SAM" id="Phobius"/>
    </source>
</evidence>
<dbReference type="InterPro" id="IPR003798">
    <property type="entry name" value="DNA_recombination_RmuC"/>
</dbReference>
<protein>
    <submittedName>
        <fullName evidence="7">DNA recombination protein RmuC</fullName>
    </submittedName>
</protein>
<dbReference type="PANTHER" id="PTHR30563:SF0">
    <property type="entry name" value="DNA RECOMBINATION PROTEIN RMUC"/>
    <property type="match status" value="1"/>
</dbReference>
<accession>A0A6G9YYU2</accession>
<evidence type="ECO:0000256" key="3">
    <source>
        <dbReference type="ARBA" id="ARBA00023054"/>
    </source>
</evidence>
<dbReference type="Gene3D" id="1.10.287.1490">
    <property type="match status" value="1"/>
</dbReference>
<proteinExistence type="inferred from homology"/>
<comment type="function">
    <text evidence="1">Involved in DNA recombination.</text>
</comment>
<comment type="similarity">
    <text evidence="2">Belongs to the RmuC family.</text>
</comment>
<dbReference type="Pfam" id="PF02646">
    <property type="entry name" value="RmuC"/>
    <property type="match status" value="1"/>
</dbReference>
<evidence type="ECO:0000313" key="8">
    <source>
        <dbReference type="Proteomes" id="UP000500953"/>
    </source>
</evidence>
<dbReference type="EMBL" id="CP046173">
    <property type="protein sequence ID" value="QIS18485.1"/>
    <property type="molecule type" value="Genomic_DNA"/>
</dbReference>
<evidence type="ECO:0000313" key="7">
    <source>
        <dbReference type="EMBL" id="QIS18485.1"/>
    </source>
</evidence>
<dbReference type="PANTHER" id="PTHR30563">
    <property type="entry name" value="DNA RECOMBINATION PROTEIN RMUC"/>
    <property type="match status" value="1"/>
</dbReference>
<organism evidence="7 8">
    <name type="scientific">Nocardia terpenica</name>
    <dbReference type="NCBI Taxonomy" id="455432"/>
    <lineage>
        <taxon>Bacteria</taxon>
        <taxon>Bacillati</taxon>
        <taxon>Actinomycetota</taxon>
        <taxon>Actinomycetes</taxon>
        <taxon>Mycobacteriales</taxon>
        <taxon>Nocardiaceae</taxon>
        <taxon>Nocardia</taxon>
    </lineage>
</organism>
<reference evidence="7 8" key="1">
    <citation type="journal article" date="2019" name="ACS Chem. Biol.">
        <title>Identification and Mobilization of a Cryptic Antibiotic Biosynthesis Gene Locus from a Human-Pathogenic Nocardia Isolate.</title>
        <authorList>
            <person name="Herisse M."/>
            <person name="Ishida K."/>
            <person name="Porter J.L."/>
            <person name="Howden B."/>
            <person name="Hertweck C."/>
            <person name="Stinear T.P."/>
            <person name="Pidot S.J."/>
        </authorList>
    </citation>
    <scope>NUCLEOTIDE SEQUENCE [LARGE SCALE GENOMIC DNA]</scope>
    <source>
        <strain evidence="7 8">AUSMDU00012715</strain>
    </source>
</reference>
<feature type="coiled-coil region" evidence="5">
    <location>
        <begin position="177"/>
        <end position="253"/>
    </location>
</feature>
<evidence type="ECO:0000256" key="1">
    <source>
        <dbReference type="ARBA" id="ARBA00003416"/>
    </source>
</evidence>
<name>A0A6G9YYU2_9NOCA</name>